<name>A0ABZ0SVP3_9MICO</name>
<keyword evidence="4" id="KW-1185">Reference proteome</keyword>
<dbReference type="SUPFAM" id="SSF51735">
    <property type="entry name" value="NAD(P)-binding Rossmann-fold domains"/>
    <property type="match status" value="1"/>
</dbReference>
<dbReference type="PANTHER" id="PTHR24321">
    <property type="entry name" value="DEHYDROGENASES, SHORT CHAIN"/>
    <property type="match status" value="1"/>
</dbReference>
<evidence type="ECO:0000256" key="1">
    <source>
        <dbReference type="ARBA" id="ARBA00006484"/>
    </source>
</evidence>
<evidence type="ECO:0000313" key="3">
    <source>
        <dbReference type="EMBL" id="WPR91501.1"/>
    </source>
</evidence>
<protein>
    <submittedName>
        <fullName evidence="3">SDR family oxidoreductase</fullName>
    </submittedName>
</protein>
<dbReference type="InterPro" id="IPR020904">
    <property type="entry name" value="Sc_DH/Rdtase_CS"/>
</dbReference>
<dbReference type="Proteomes" id="UP001323798">
    <property type="component" value="Chromosome"/>
</dbReference>
<dbReference type="Pfam" id="PF13561">
    <property type="entry name" value="adh_short_C2"/>
    <property type="match status" value="1"/>
</dbReference>
<dbReference type="Gene3D" id="3.40.50.720">
    <property type="entry name" value="NAD(P)-binding Rossmann-like Domain"/>
    <property type="match status" value="1"/>
</dbReference>
<proteinExistence type="inferred from homology"/>
<dbReference type="InterPro" id="IPR002347">
    <property type="entry name" value="SDR_fam"/>
</dbReference>
<reference evidence="3 4" key="1">
    <citation type="submission" date="2023-11" db="EMBL/GenBank/DDBJ databases">
        <title>Genome sequence of Microbacterium rhizosphaerae KACC 19337.</title>
        <authorList>
            <person name="Choi H."/>
            <person name="Kim S."/>
            <person name="Kim Y."/>
            <person name="Kwon S.-W."/>
            <person name="Heo J."/>
        </authorList>
    </citation>
    <scope>NUCLEOTIDE SEQUENCE [LARGE SCALE GENOMIC DNA]</scope>
    <source>
        <strain evidence="3 4">KACC 19337</strain>
    </source>
</reference>
<comment type="similarity">
    <text evidence="1">Belongs to the short-chain dehydrogenases/reductases (SDR) family.</text>
</comment>
<dbReference type="PROSITE" id="PS00061">
    <property type="entry name" value="ADH_SHORT"/>
    <property type="match status" value="1"/>
</dbReference>
<dbReference type="PRINTS" id="PR00081">
    <property type="entry name" value="GDHRDH"/>
</dbReference>
<accession>A0ABZ0SVP3</accession>
<dbReference type="PANTHER" id="PTHR24321:SF8">
    <property type="entry name" value="ESTRADIOL 17-BETA-DEHYDROGENASE 8-RELATED"/>
    <property type="match status" value="1"/>
</dbReference>
<evidence type="ECO:0000256" key="2">
    <source>
        <dbReference type="ARBA" id="ARBA00023002"/>
    </source>
</evidence>
<dbReference type="PRINTS" id="PR00080">
    <property type="entry name" value="SDRFAMILY"/>
</dbReference>
<gene>
    <name evidence="3" type="ORF">SM116_16645</name>
</gene>
<dbReference type="InterPro" id="IPR036291">
    <property type="entry name" value="NAD(P)-bd_dom_sf"/>
</dbReference>
<organism evidence="3 4">
    <name type="scientific">Microbacterium rhizosphaerae</name>
    <dbReference type="NCBI Taxonomy" id="1678237"/>
    <lineage>
        <taxon>Bacteria</taxon>
        <taxon>Bacillati</taxon>
        <taxon>Actinomycetota</taxon>
        <taxon>Actinomycetes</taxon>
        <taxon>Micrococcales</taxon>
        <taxon>Microbacteriaceae</taxon>
        <taxon>Microbacterium</taxon>
    </lineage>
</organism>
<dbReference type="EMBL" id="CP139368">
    <property type="protein sequence ID" value="WPR91501.1"/>
    <property type="molecule type" value="Genomic_DNA"/>
</dbReference>
<evidence type="ECO:0000313" key="4">
    <source>
        <dbReference type="Proteomes" id="UP001323798"/>
    </source>
</evidence>
<keyword evidence="2" id="KW-0560">Oxidoreductase</keyword>
<sequence length="235" mass="25002">MVTGAARGLGASFARMLVSEGASVILTDVLDEIGTELAASLGDRARYVHLDVRDYEEWERAVAESIAAFGRLDVLVNNAGVVRSSPIDEHPTDDWKLVIDVNLTGSFYGIRAAAAALRASGSASIINVSSEAGLQGYERISGYNASKFGLRGLTKSAALDLGRHNIRVNTVHPGMTRTPLLEGREFPQDHVALHRVGEMDEVARLVLFLASDESSFSTGSEFVADGGEAAGLVRS</sequence>